<sequence>MEIYQWIASNIKTVKFSSTAHHSILLQAITDLGSPQNVSFGCEGDDSANQPNIPMFGYDAVMNTWDTSHSETIAKPLIHRCFNSILTLECPAKALISFDFQGEIMVLDLLKVVAEDQKEITNFLQKKNIKAKRIEILVTTLKPKVFGANESNNFVQTFNGIKNPRLQAVEAIKFTIDRFNLDRNFSLSELAKKCQEIFPNLKSFEFHREFVGFTSSDTNMDLPIPKSPPKFYLELKKQIMQIDQSLKVDIGWNILEFYKPGNFKAAVNAYRKILADFVEDPESDLNVMMSKKEELGENKTLFTEFYIMMNMCGDGSMFSFG</sequence>
<dbReference type="Proteomes" id="UP000887577">
    <property type="component" value="Unplaced"/>
</dbReference>
<evidence type="ECO:0000313" key="1">
    <source>
        <dbReference type="Proteomes" id="UP000887577"/>
    </source>
</evidence>
<organism evidence="1 2">
    <name type="scientific">Panagrolaimus superbus</name>
    <dbReference type="NCBI Taxonomy" id="310955"/>
    <lineage>
        <taxon>Eukaryota</taxon>
        <taxon>Metazoa</taxon>
        <taxon>Ecdysozoa</taxon>
        <taxon>Nematoda</taxon>
        <taxon>Chromadorea</taxon>
        <taxon>Rhabditida</taxon>
        <taxon>Tylenchina</taxon>
        <taxon>Panagrolaimomorpha</taxon>
        <taxon>Panagrolaimoidea</taxon>
        <taxon>Panagrolaimidae</taxon>
        <taxon>Panagrolaimus</taxon>
    </lineage>
</organism>
<evidence type="ECO:0000313" key="2">
    <source>
        <dbReference type="WBParaSite" id="PSU_v2.g11089.t1"/>
    </source>
</evidence>
<protein>
    <submittedName>
        <fullName evidence="2">Uncharacterized protein</fullName>
    </submittedName>
</protein>
<proteinExistence type="predicted"/>
<name>A0A914XX31_9BILA</name>
<accession>A0A914XX31</accession>
<keyword evidence="1" id="KW-1185">Reference proteome</keyword>
<reference evidence="2" key="1">
    <citation type="submission" date="2022-11" db="UniProtKB">
        <authorList>
            <consortium name="WormBaseParasite"/>
        </authorList>
    </citation>
    <scope>IDENTIFICATION</scope>
</reference>
<dbReference type="AlphaFoldDB" id="A0A914XX31"/>
<dbReference type="WBParaSite" id="PSU_v2.g11089.t1">
    <property type="protein sequence ID" value="PSU_v2.g11089.t1"/>
    <property type="gene ID" value="PSU_v2.g11089"/>
</dbReference>